<keyword evidence="3" id="KW-0378">Hydrolase</keyword>
<evidence type="ECO:0000259" key="5">
    <source>
        <dbReference type="SMART" id="SM00646"/>
    </source>
</evidence>
<dbReference type="PANTHER" id="PTHR30404">
    <property type="entry name" value="N-ACETYLMURAMOYL-L-ALANINE AMIDASE"/>
    <property type="match status" value="1"/>
</dbReference>
<dbReference type="EC" id="3.5.1.28" evidence="2"/>
<dbReference type="Pfam" id="PF11741">
    <property type="entry name" value="AMIN"/>
    <property type="match status" value="1"/>
</dbReference>
<dbReference type="Pfam" id="PF01520">
    <property type="entry name" value="Amidase_3"/>
    <property type="match status" value="1"/>
</dbReference>
<keyword evidence="7" id="KW-1185">Reference proteome</keyword>
<dbReference type="SMART" id="SM00646">
    <property type="entry name" value="Ami_3"/>
    <property type="match status" value="1"/>
</dbReference>
<dbReference type="SUPFAM" id="SSF53187">
    <property type="entry name" value="Zn-dependent exopeptidases"/>
    <property type="match status" value="1"/>
</dbReference>
<dbReference type="RefSeq" id="WP_091519882.1">
    <property type="nucleotide sequence ID" value="NZ_FORF01000005.1"/>
</dbReference>
<evidence type="ECO:0000256" key="2">
    <source>
        <dbReference type="ARBA" id="ARBA00011901"/>
    </source>
</evidence>
<dbReference type="InterPro" id="IPR050695">
    <property type="entry name" value="N-acetylmuramoyl_amidase_3"/>
</dbReference>
<dbReference type="Gene3D" id="3.40.630.40">
    <property type="entry name" value="Zn-dependent exopeptidases"/>
    <property type="match status" value="1"/>
</dbReference>
<dbReference type="STRING" id="1121003.SAMN03080618_01135"/>
<evidence type="ECO:0000313" key="6">
    <source>
        <dbReference type="EMBL" id="SFI70008.1"/>
    </source>
</evidence>
<comment type="catalytic activity">
    <reaction evidence="1">
        <text>Hydrolyzes the link between N-acetylmuramoyl residues and L-amino acid residues in certain cell-wall glycopeptides.</text>
        <dbReference type="EC" id="3.5.1.28"/>
    </reaction>
</comment>
<organism evidence="6 7">
    <name type="scientific">Aquamicrobium aerolatum DSM 21857</name>
    <dbReference type="NCBI Taxonomy" id="1121003"/>
    <lineage>
        <taxon>Bacteria</taxon>
        <taxon>Pseudomonadati</taxon>
        <taxon>Pseudomonadota</taxon>
        <taxon>Alphaproteobacteria</taxon>
        <taxon>Hyphomicrobiales</taxon>
        <taxon>Phyllobacteriaceae</taxon>
        <taxon>Aerobium</taxon>
    </lineage>
</organism>
<proteinExistence type="predicted"/>
<accession>A0A1I3KCJ3</accession>
<evidence type="ECO:0000313" key="7">
    <source>
        <dbReference type="Proteomes" id="UP000242763"/>
    </source>
</evidence>
<dbReference type="Proteomes" id="UP000242763">
    <property type="component" value="Unassembled WGS sequence"/>
</dbReference>
<dbReference type="InterPro" id="IPR002508">
    <property type="entry name" value="MurNAc-LAA_cat"/>
</dbReference>
<dbReference type="InterPro" id="IPR021731">
    <property type="entry name" value="AMIN_dom"/>
</dbReference>
<dbReference type="GO" id="GO:0008745">
    <property type="term" value="F:N-acetylmuramoyl-L-alanine amidase activity"/>
    <property type="evidence" value="ECO:0007669"/>
    <property type="project" value="UniProtKB-EC"/>
</dbReference>
<dbReference type="GO" id="GO:0009253">
    <property type="term" value="P:peptidoglycan catabolic process"/>
    <property type="evidence" value="ECO:0007669"/>
    <property type="project" value="InterPro"/>
</dbReference>
<feature type="domain" description="MurNAc-LAA" evidence="5">
    <location>
        <begin position="254"/>
        <end position="409"/>
    </location>
</feature>
<dbReference type="PANTHER" id="PTHR30404:SF0">
    <property type="entry name" value="N-ACETYLMURAMOYL-L-ALANINE AMIDASE AMIC"/>
    <property type="match status" value="1"/>
</dbReference>
<protein>
    <recommendedName>
        <fullName evidence="2">N-acetylmuramoyl-L-alanine amidase</fullName>
        <ecNumber evidence="2">3.5.1.28</ecNumber>
    </recommendedName>
</protein>
<dbReference type="EMBL" id="FORF01000005">
    <property type="protein sequence ID" value="SFI70008.1"/>
    <property type="molecule type" value="Genomic_DNA"/>
</dbReference>
<keyword evidence="4" id="KW-0812">Transmembrane</keyword>
<evidence type="ECO:0000256" key="4">
    <source>
        <dbReference type="SAM" id="Phobius"/>
    </source>
</evidence>
<reference evidence="7" key="1">
    <citation type="submission" date="2016-10" db="EMBL/GenBank/DDBJ databases">
        <authorList>
            <person name="Varghese N."/>
            <person name="Submissions S."/>
        </authorList>
    </citation>
    <scope>NUCLEOTIDE SEQUENCE [LARGE SCALE GENOMIC DNA]</scope>
    <source>
        <strain evidence="7">DSM 21857</strain>
    </source>
</reference>
<dbReference type="OrthoDB" id="9806267at2"/>
<dbReference type="AlphaFoldDB" id="A0A1I3KCJ3"/>
<keyword evidence="4" id="KW-1133">Transmembrane helix</keyword>
<sequence>MHADPRLQGAISRAVSSSGRYVVALALASFVALVSIVTGAGAVSAPVVHANSYKMAGDASRMRVVIRFDREPQVRWSLLRGPHRLMFDLPGTVVEFDHAELSARGMVTDVQYGHLESEMSRVIISFDGPFEVERVDILDNDDGNGSRLVADIVASSESAFEKAMMEQIEVTASTQTTPKVDRIARAAGDRPVRIVIDPGHGGVDTGAEGPNGTLEKTITLAFSLELKKKLQDTGLYDVFMTRDRDEFLRLDERVKIARQHEADLFISVHADSIRLKNVRGATVYTVSDKASDAEAAAKAIRENLADAIGGIVVEEEDQGVADILADLIRRETQTFSIRFARSLVGELSSSIQMIPTNPHRFAGFRVLKAPDVPSVLLELGYLSNAQDEEQLRNPVWREKAADSIISAISRFATHAHRAGG</sequence>
<keyword evidence="4" id="KW-0472">Membrane</keyword>
<feature type="transmembrane region" description="Helical" evidence="4">
    <location>
        <begin position="21"/>
        <end position="43"/>
    </location>
</feature>
<gene>
    <name evidence="6" type="ORF">SAMN03080618_01135</name>
</gene>
<name>A0A1I3KCJ3_9HYPH</name>
<evidence type="ECO:0000256" key="3">
    <source>
        <dbReference type="ARBA" id="ARBA00022801"/>
    </source>
</evidence>
<dbReference type="GO" id="GO:0030288">
    <property type="term" value="C:outer membrane-bounded periplasmic space"/>
    <property type="evidence" value="ECO:0007669"/>
    <property type="project" value="TreeGrafter"/>
</dbReference>
<dbReference type="CDD" id="cd02696">
    <property type="entry name" value="MurNAc-LAA"/>
    <property type="match status" value="1"/>
</dbReference>
<dbReference type="Gene3D" id="2.60.40.3500">
    <property type="match status" value="1"/>
</dbReference>
<evidence type="ECO:0000256" key="1">
    <source>
        <dbReference type="ARBA" id="ARBA00001561"/>
    </source>
</evidence>